<evidence type="ECO:0000256" key="2">
    <source>
        <dbReference type="ARBA" id="ARBA00022763"/>
    </source>
</evidence>
<keyword evidence="5" id="KW-0742">SOS response</keyword>
<dbReference type="InterPro" id="IPR043502">
    <property type="entry name" value="DNA/RNA_pol_sf"/>
</dbReference>
<dbReference type="InterPro" id="IPR017961">
    <property type="entry name" value="DNA_pol_Y-fam_little_finger"/>
</dbReference>
<accession>A0A346NHW8</accession>
<sequence length="419" mass="47009">MFALIDANSFYASAEQVFDPAVRRRPLVVLTNNDGCICALSDEAKQLGIKKFGPYYQSEQILRRHNATIRSSNYALYDDLSNKMMRVIGRFGPRQHVYSIDECFLDLRRWQPTMSWERYANAIRDTVFTELRLPVSIGIGATPTLAKAASFAAKQLGSKCGISVLRDATATEAVLKQLEVQQVWGIGKRLAARLNAMHIHSAWALSQASARQLRQYFSVEVERTVRELNGVVCLDWDTLPLNKQQLFSTRAFGAPVTSLSALRQALAWHGERIALKLRQQNCGVKTLTAFAHANPFAKHDPFHRSTLHTFEEPTSDTRDIVGTLTQLAPKLFESGVLLHKCGAGAIDIIDSKVLQKDLFAHSTRTPALMACMDAINRKFGTNTLGMAAKGQHAPWHMKRQFLSPQYTTNWRHIPIINCE</sequence>
<dbReference type="Pfam" id="PF00817">
    <property type="entry name" value="IMS"/>
    <property type="match status" value="1"/>
</dbReference>
<dbReference type="GO" id="GO:0003887">
    <property type="term" value="F:DNA-directed DNA polymerase activity"/>
    <property type="evidence" value="ECO:0007669"/>
    <property type="project" value="TreeGrafter"/>
</dbReference>
<name>A0A346NHW8_9ALTE</name>
<reference evidence="7 8" key="1">
    <citation type="submission" date="2018-08" db="EMBL/GenBank/DDBJ databases">
        <title>Salinimonas sediminis sp. nov., a piezophilic bacterium isolated from a deep-sea sediment sample from the New Britain Trench.</title>
        <authorList>
            <person name="Cao J."/>
        </authorList>
    </citation>
    <scope>NUCLEOTIDE SEQUENCE [LARGE SCALE GENOMIC DNA]</scope>
    <source>
        <strain evidence="7 8">N102</strain>
    </source>
</reference>
<keyword evidence="2" id="KW-0227">DNA damage</keyword>
<keyword evidence="3" id="KW-0741">SOS mutagenesis</keyword>
<dbReference type="Gene3D" id="1.10.150.20">
    <property type="entry name" value="5' to 3' exonuclease, C-terminal subdomain"/>
    <property type="match status" value="1"/>
</dbReference>
<keyword evidence="8" id="KW-1185">Reference proteome</keyword>
<comment type="similarity">
    <text evidence="1">Belongs to the DNA polymerase type-Y family.</text>
</comment>
<dbReference type="EMBL" id="CP031769">
    <property type="protein sequence ID" value="AXR05125.1"/>
    <property type="molecule type" value="Genomic_DNA"/>
</dbReference>
<protein>
    <submittedName>
        <fullName evidence="7">Y-family DNA polymerase</fullName>
    </submittedName>
</protein>
<dbReference type="Proteomes" id="UP000262073">
    <property type="component" value="Chromosome"/>
</dbReference>
<evidence type="ECO:0000256" key="5">
    <source>
        <dbReference type="ARBA" id="ARBA00023236"/>
    </source>
</evidence>
<dbReference type="InterPro" id="IPR001126">
    <property type="entry name" value="UmuC"/>
</dbReference>
<evidence type="ECO:0000256" key="4">
    <source>
        <dbReference type="ARBA" id="ARBA00023204"/>
    </source>
</evidence>
<dbReference type="CDD" id="cd01700">
    <property type="entry name" value="PolY_Pol_V_umuC"/>
    <property type="match status" value="1"/>
</dbReference>
<gene>
    <name evidence="7" type="ORF">D0Y50_01305</name>
</gene>
<evidence type="ECO:0000256" key="1">
    <source>
        <dbReference type="ARBA" id="ARBA00010945"/>
    </source>
</evidence>
<dbReference type="GO" id="GO:0005829">
    <property type="term" value="C:cytosol"/>
    <property type="evidence" value="ECO:0007669"/>
    <property type="project" value="TreeGrafter"/>
</dbReference>
<dbReference type="GO" id="GO:0006281">
    <property type="term" value="P:DNA repair"/>
    <property type="evidence" value="ECO:0007669"/>
    <property type="project" value="UniProtKB-KW"/>
</dbReference>
<dbReference type="PROSITE" id="PS50173">
    <property type="entry name" value="UMUC"/>
    <property type="match status" value="1"/>
</dbReference>
<dbReference type="RefSeq" id="WP_117315134.1">
    <property type="nucleotide sequence ID" value="NZ_CP031769.1"/>
</dbReference>
<dbReference type="Gene3D" id="3.40.1170.60">
    <property type="match status" value="1"/>
</dbReference>
<dbReference type="Gene3D" id="3.30.70.270">
    <property type="match status" value="1"/>
</dbReference>
<evidence type="ECO:0000256" key="3">
    <source>
        <dbReference type="ARBA" id="ARBA00023199"/>
    </source>
</evidence>
<dbReference type="SUPFAM" id="SSF56672">
    <property type="entry name" value="DNA/RNA polymerases"/>
    <property type="match status" value="1"/>
</dbReference>
<dbReference type="KEGG" id="salm:D0Y50_01305"/>
<dbReference type="PANTHER" id="PTHR11076:SF34">
    <property type="entry name" value="PROTEIN UMUC"/>
    <property type="match status" value="1"/>
</dbReference>
<keyword evidence="4" id="KW-0234">DNA repair</keyword>
<evidence type="ECO:0000313" key="7">
    <source>
        <dbReference type="EMBL" id="AXR05125.1"/>
    </source>
</evidence>
<evidence type="ECO:0000313" key="8">
    <source>
        <dbReference type="Proteomes" id="UP000262073"/>
    </source>
</evidence>
<dbReference type="GO" id="GO:0003684">
    <property type="term" value="F:damaged DNA binding"/>
    <property type="evidence" value="ECO:0007669"/>
    <property type="project" value="InterPro"/>
</dbReference>
<dbReference type="AlphaFoldDB" id="A0A346NHW8"/>
<organism evidence="7 8">
    <name type="scientific">Salinimonas sediminis</name>
    <dbReference type="NCBI Taxonomy" id="2303538"/>
    <lineage>
        <taxon>Bacteria</taxon>
        <taxon>Pseudomonadati</taxon>
        <taxon>Pseudomonadota</taxon>
        <taxon>Gammaproteobacteria</taxon>
        <taxon>Alteromonadales</taxon>
        <taxon>Alteromonadaceae</taxon>
        <taxon>Alteromonas/Salinimonas group</taxon>
        <taxon>Salinimonas</taxon>
    </lineage>
</organism>
<evidence type="ECO:0000259" key="6">
    <source>
        <dbReference type="PROSITE" id="PS50173"/>
    </source>
</evidence>
<dbReference type="GO" id="GO:0009432">
    <property type="term" value="P:SOS response"/>
    <property type="evidence" value="ECO:0007669"/>
    <property type="project" value="UniProtKB-KW"/>
</dbReference>
<dbReference type="InterPro" id="IPR050116">
    <property type="entry name" value="DNA_polymerase-Y"/>
</dbReference>
<dbReference type="InterPro" id="IPR025188">
    <property type="entry name" value="DUF4113"/>
</dbReference>
<dbReference type="OrthoDB" id="9808813at2"/>
<dbReference type="Pfam" id="PF11799">
    <property type="entry name" value="IMS_C"/>
    <property type="match status" value="1"/>
</dbReference>
<dbReference type="PANTHER" id="PTHR11076">
    <property type="entry name" value="DNA REPAIR POLYMERASE UMUC / TRANSFERASE FAMILY MEMBER"/>
    <property type="match status" value="1"/>
</dbReference>
<feature type="domain" description="UmuC" evidence="6">
    <location>
        <begin position="2"/>
        <end position="187"/>
    </location>
</feature>
<dbReference type="Pfam" id="PF13438">
    <property type="entry name" value="DUF4113"/>
    <property type="match status" value="1"/>
</dbReference>
<dbReference type="GO" id="GO:0042276">
    <property type="term" value="P:error-prone translesion synthesis"/>
    <property type="evidence" value="ECO:0007669"/>
    <property type="project" value="TreeGrafter"/>
</dbReference>
<dbReference type="InterPro" id="IPR043128">
    <property type="entry name" value="Rev_trsase/Diguanyl_cyclase"/>
</dbReference>
<proteinExistence type="inferred from homology"/>